<dbReference type="EMBL" id="AMSG01000009">
    <property type="protein sequence ID" value="EKF55243.1"/>
    <property type="molecule type" value="Genomic_DNA"/>
</dbReference>
<dbReference type="OrthoDB" id="9775095at2"/>
<organism evidence="17 18">
    <name type="scientific">Galbibacter marinus</name>
    <dbReference type="NCBI Taxonomy" id="555500"/>
    <lineage>
        <taxon>Bacteria</taxon>
        <taxon>Pseudomonadati</taxon>
        <taxon>Bacteroidota</taxon>
        <taxon>Flavobacteriia</taxon>
        <taxon>Flavobacteriales</taxon>
        <taxon>Flavobacteriaceae</taxon>
        <taxon>Galbibacter</taxon>
    </lineage>
</organism>
<evidence type="ECO:0000256" key="4">
    <source>
        <dbReference type="ARBA" id="ARBA00022496"/>
    </source>
</evidence>
<evidence type="ECO:0000256" key="7">
    <source>
        <dbReference type="ARBA" id="ARBA00023004"/>
    </source>
</evidence>
<dbReference type="PANTHER" id="PTHR32552:SF68">
    <property type="entry name" value="FERRICHROME OUTER MEMBRANE TRANSPORTER_PHAGE RECEPTOR"/>
    <property type="match status" value="1"/>
</dbReference>
<dbReference type="SUPFAM" id="SSF49464">
    <property type="entry name" value="Carboxypeptidase regulatory domain-like"/>
    <property type="match status" value="1"/>
</dbReference>
<keyword evidence="3 12" id="KW-1134">Transmembrane beta strand</keyword>
<keyword evidence="11 12" id="KW-0998">Cell outer membrane</keyword>
<evidence type="ECO:0000256" key="5">
    <source>
        <dbReference type="ARBA" id="ARBA00022692"/>
    </source>
</evidence>
<evidence type="ECO:0000259" key="15">
    <source>
        <dbReference type="Pfam" id="PF00593"/>
    </source>
</evidence>
<keyword evidence="18" id="KW-1185">Reference proteome</keyword>
<dbReference type="Proteomes" id="UP000007364">
    <property type="component" value="Unassembled WGS sequence"/>
</dbReference>
<feature type="signal peptide" evidence="14">
    <location>
        <begin position="1"/>
        <end position="18"/>
    </location>
</feature>
<proteinExistence type="inferred from homology"/>
<evidence type="ECO:0000256" key="3">
    <source>
        <dbReference type="ARBA" id="ARBA00022452"/>
    </source>
</evidence>
<evidence type="ECO:0000313" key="18">
    <source>
        <dbReference type="Proteomes" id="UP000007364"/>
    </source>
</evidence>
<evidence type="ECO:0000256" key="6">
    <source>
        <dbReference type="ARBA" id="ARBA00022729"/>
    </source>
</evidence>
<sequence>MKNTIIIVLCLIGFSAFAQQASVQGQVIGENGKGVPMVTIQLLEIAKGTQADENGKFRLIQIAPGNYTIQFSSIGYQTKTQQIEVETNQSLNLGRIKIQQSTESLDEVVVSGNGHADFLVKQPSQSLRLTTEVLDLPQNIQIISNNLIKSQNLVNMMENVTRNVSGAQMIEHWGTFARINMRGFKLPAFRNGLNIELPWGPLAEDMSMVQNIEFVKGPAGFMQSAGEPGGFYNVVTKKPTSVSVNQLSVTGDTFGSYRLSFDSGGALTQDDKLQYRFVGMYEDAQTHRDYDLSDRISIVPSLSYNITDKTKVTTEFTYQQSNQITGAAYIFAPVEDGFGSLDRDFTYLDEDFPQSKIEEVSLLVNATHDFNDKWSVMGQYMFMDYTSTGASAWPAAVVGNGEFYRGISVSDAVSTNELGQLYINGEFNTGGIKHKVLGGFDYRHLEYWADWSQAGGGPIDINQPFNIYNPIYGEAVYPIFDRSVPVKVRGAANYQGTIYRSFYLQDEAWMWNDRVRLTLAARYNSANIFAYGDQSQDDKITPRVGLSVNILPDFTAYALYDQAFTPQYGQSYNNQKFDPLESVDIEGGLKKQWFGGKLNTSLTFYQITKNNYLVSDLEHTDENGNYRFSTQTGEVQSKGIEFDMQGQITPAINVVFNYANTDVEITEDTNKDNIGNSIAGHAKHITNGWVNYTFLPGTTFEGFAVSLGYQYQVDRSTWAWSAENEAVLPDYFRMDGGISWSNEHFGVNLNINNLLNEYLYSGAAYAEYLYWQSEPGTNARLTLTYRF</sequence>
<comment type="subcellular location">
    <subcellularLocation>
        <location evidence="1 12">Cell outer membrane</location>
        <topology evidence="1 12">Multi-pass membrane protein</topology>
    </subcellularLocation>
</comment>
<keyword evidence="2 12" id="KW-0813">Transport</keyword>
<dbReference type="InterPro" id="IPR012910">
    <property type="entry name" value="Plug_dom"/>
</dbReference>
<evidence type="ECO:0000256" key="10">
    <source>
        <dbReference type="ARBA" id="ARBA00023136"/>
    </source>
</evidence>
<evidence type="ECO:0000256" key="11">
    <source>
        <dbReference type="ARBA" id="ARBA00023237"/>
    </source>
</evidence>
<evidence type="ECO:0000256" key="2">
    <source>
        <dbReference type="ARBA" id="ARBA00022448"/>
    </source>
</evidence>
<keyword evidence="6 14" id="KW-0732">Signal</keyword>
<dbReference type="InterPro" id="IPR037066">
    <property type="entry name" value="Plug_dom_sf"/>
</dbReference>
<evidence type="ECO:0000256" key="14">
    <source>
        <dbReference type="SAM" id="SignalP"/>
    </source>
</evidence>
<dbReference type="InterPro" id="IPR036942">
    <property type="entry name" value="Beta-barrel_TonB_sf"/>
</dbReference>
<evidence type="ECO:0000256" key="13">
    <source>
        <dbReference type="RuleBase" id="RU003357"/>
    </source>
</evidence>
<gene>
    <name evidence="17" type="ORF">I215_08361</name>
</gene>
<keyword evidence="5 12" id="KW-0812">Transmembrane</keyword>
<dbReference type="CDD" id="cd01347">
    <property type="entry name" value="ligand_gated_channel"/>
    <property type="match status" value="1"/>
</dbReference>
<dbReference type="Pfam" id="PF00593">
    <property type="entry name" value="TonB_dep_Rec_b-barrel"/>
    <property type="match status" value="1"/>
</dbReference>
<evidence type="ECO:0000256" key="8">
    <source>
        <dbReference type="ARBA" id="ARBA00023065"/>
    </source>
</evidence>
<dbReference type="GO" id="GO:0009279">
    <property type="term" value="C:cell outer membrane"/>
    <property type="evidence" value="ECO:0007669"/>
    <property type="project" value="UniProtKB-SubCell"/>
</dbReference>
<dbReference type="InterPro" id="IPR008969">
    <property type="entry name" value="CarboxyPept-like_regulatory"/>
</dbReference>
<dbReference type="Gene3D" id="2.60.40.1120">
    <property type="entry name" value="Carboxypeptidase-like, regulatory domain"/>
    <property type="match status" value="1"/>
</dbReference>
<dbReference type="SUPFAM" id="SSF56935">
    <property type="entry name" value="Porins"/>
    <property type="match status" value="1"/>
</dbReference>
<keyword evidence="9 13" id="KW-0798">TonB box</keyword>
<keyword evidence="10 12" id="KW-0472">Membrane</keyword>
<evidence type="ECO:0000256" key="1">
    <source>
        <dbReference type="ARBA" id="ARBA00004571"/>
    </source>
</evidence>
<evidence type="ECO:0000256" key="9">
    <source>
        <dbReference type="ARBA" id="ARBA00023077"/>
    </source>
</evidence>
<reference evidence="17 18" key="1">
    <citation type="journal article" date="2012" name="J. Bacteriol.">
        <title>Genome Sequence of Galbibacter marinum Type Strain ck-I2-15.</title>
        <authorList>
            <person name="Lai Q."/>
            <person name="Li C."/>
            <person name="Shao Z."/>
        </authorList>
    </citation>
    <scope>NUCLEOTIDE SEQUENCE [LARGE SCALE GENOMIC DNA]</scope>
    <source>
        <strain evidence="18">ck-I2-15</strain>
    </source>
</reference>
<dbReference type="Gene3D" id="2.40.170.20">
    <property type="entry name" value="TonB-dependent receptor, beta-barrel domain"/>
    <property type="match status" value="1"/>
</dbReference>
<dbReference type="PANTHER" id="PTHR32552">
    <property type="entry name" value="FERRICHROME IRON RECEPTOR-RELATED"/>
    <property type="match status" value="1"/>
</dbReference>
<dbReference type="PATRIC" id="fig|555500.3.peg.1733"/>
<feature type="chain" id="PRO_5003862629" evidence="14">
    <location>
        <begin position="19"/>
        <end position="787"/>
    </location>
</feature>
<comment type="similarity">
    <text evidence="12 13">Belongs to the TonB-dependent receptor family.</text>
</comment>
<dbReference type="Gene3D" id="2.170.130.10">
    <property type="entry name" value="TonB-dependent receptor, plug domain"/>
    <property type="match status" value="1"/>
</dbReference>
<dbReference type="STRING" id="555500.I215_08361"/>
<dbReference type="RefSeq" id="WP_008991527.1">
    <property type="nucleotide sequence ID" value="NZ_AMSG01000009.1"/>
</dbReference>
<keyword evidence="4" id="KW-0410">Iron transport</keyword>
<protein>
    <submittedName>
        <fullName evidence="17">Tonb-dependent siderophore receptor</fullName>
    </submittedName>
</protein>
<keyword evidence="7" id="KW-0408">Iron</keyword>
<dbReference type="eggNOG" id="COG4773">
    <property type="taxonomic scope" value="Bacteria"/>
</dbReference>
<accession>K2P2I7</accession>
<dbReference type="PROSITE" id="PS52016">
    <property type="entry name" value="TONB_DEPENDENT_REC_3"/>
    <property type="match status" value="1"/>
</dbReference>
<keyword evidence="17" id="KW-0675">Receptor</keyword>
<comment type="caution">
    <text evidence="17">The sequence shown here is derived from an EMBL/GenBank/DDBJ whole genome shotgun (WGS) entry which is preliminary data.</text>
</comment>
<dbReference type="Pfam" id="PF13715">
    <property type="entry name" value="CarbopepD_reg_2"/>
    <property type="match status" value="1"/>
</dbReference>
<feature type="domain" description="TonB-dependent receptor-like beta-barrel" evidence="15">
    <location>
        <begin position="306"/>
        <end position="754"/>
    </location>
</feature>
<keyword evidence="8" id="KW-0406">Ion transport</keyword>
<dbReference type="InterPro" id="IPR000531">
    <property type="entry name" value="Beta-barrel_TonB"/>
</dbReference>
<dbReference type="Pfam" id="PF07715">
    <property type="entry name" value="Plug"/>
    <property type="match status" value="1"/>
</dbReference>
<dbReference type="InterPro" id="IPR039426">
    <property type="entry name" value="TonB-dep_rcpt-like"/>
</dbReference>
<name>K2P2I7_9FLAO</name>
<evidence type="ECO:0000256" key="12">
    <source>
        <dbReference type="PROSITE-ProRule" id="PRU01360"/>
    </source>
</evidence>
<dbReference type="GO" id="GO:0015344">
    <property type="term" value="F:siderophore uptake transmembrane transporter activity"/>
    <property type="evidence" value="ECO:0007669"/>
    <property type="project" value="TreeGrafter"/>
</dbReference>
<dbReference type="AlphaFoldDB" id="K2P2I7"/>
<evidence type="ECO:0000259" key="16">
    <source>
        <dbReference type="Pfam" id="PF07715"/>
    </source>
</evidence>
<evidence type="ECO:0000313" key="17">
    <source>
        <dbReference type="EMBL" id="EKF55243.1"/>
    </source>
</evidence>
<feature type="domain" description="TonB-dependent receptor plug" evidence="16">
    <location>
        <begin position="134"/>
        <end position="230"/>
    </location>
</feature>